<dbReference type="GO" id="GO:0031119">
    <property type="term" value="P:tRNA pseudouridine synthesis"/>
    <property type="evidence" value="ECO:0007669"/>
    <property type="project" value="UniProtKB-UniRule"/>
</dbReference>
<evidence type="ECO:0000313" key="7">
    <source>
        <dbReference type="Proteomes" id="UP000288293"/>
    </source>
</evidence>
<dbReference type="InterPro" id="IPR042214">
    <property type="entry name" value="TruD_catalytic"/>
</dbReference>
<dbReference type="InterPro" id="IPR020119">
    <property type="entry name" value="PsdUridine_synth_TruD_CS"/>
</dbReference>
<dbReference type="SUPFAM" id="SSF55120">
    <property type="entry name" value="Pseudouridine synthase"/>
    <property type="match status" value="1"/>
</dbReference>
<dbReference type="PANTHER" id="PTHR47811:SF1">
    <property type="entry name" value="TRNA PSEUDOURIDINE SYNTHASE D"/>
    <property type="match status" value="1"/>
</dbReference>
<dbReference type="InterPro" id="IPR011760">
    <property type="entry name" value="PsdUridine_synth_TruD_insert"/>
</dbReference>
<organism evidence="6 7">
    <name type="scientific">Aliidiomarina minuta</name>
    <dbReference type="NCBI Taxonomy" id="880057"/>
    <lineage>
        <taxon>Bacteria</taxon>
        <taxon>Pseudomonadati</taxon>
        <taxon>Pseudomonadota</taxon>
        <taxon>Gammaproteobacteria</taxon>
        <taxon>Alteromonadales</taxon>
        <taxon>Idiomarinaceae</taxon>
        <taxon>Aliidiomarina</taxon>
    </lineage>
</organism>
<protein>
    <recommendedName>
        <fullName evidence="4">tRNA pseudouridine synthase D</fullName>
        <ecNumber evidence="4">5.4.99.27</ecNumber>
    </recommendedName>
    <alternativeName>
        <fullName evidence="4">tRNA pseudouridine(13) synthase</fullName>
    </alternativeName>
    <alternativeName>
        <fullName evidence="4">tRNA pseudouridylate synthase D</fullName>
    </alternativeName>
    <alternativeName>
        <fullName evidence="4">tRNA-uridine isomerase D</fullName>
    </alternativeName>
</protein>
<comment type="catalytic activity">
    <reaction evidence="4">
        <text>uridine(13) in tRNA = pseudouridine(13) in tRNA</text>
        <dbReference type="Rhea" id="RHEA:42540"/>
        <dbReference type="Rhea" id="RHEA-COMP:10105"/>
        <dbReference type="Rhea" id="RHEA-COMP:10106"/>
        <dbReference type="ChEBI" id="CHEBI:65314"/>
        <dbReference type="ChEBI" id="CHEBI:65315"/>
        <dbReference type="EC" id="5.4.99.27"/>
    </reaction>
</comment>
<dbReference type="GO" id="GO:0003723">
    <property type="term" value="F:RNA binding"/>
    <property type="evidence" value="ECO:0007669"/>
    <property type="project" value="InterPro"/>
</dbReference>
<keyword evidence="2 4" id="KW-0819">tRNA processing</keyword>
<dbReference type="RefSeq" id="WP_126802629.1">
    <property type="nucleotide sequence ID" value="NZ_PIPL01000001.1"/>
</dbReference>
<dbReference type="Gene3D" id="3.30.2350.20">
    <property type="entry name" value="TruD, catalytic domain"/>
    <property type="match status" value="1"/>
</dbReference>
<dbReference type="GO" id="GO:0160150">
    <property type="term" value="F:tRNA pseudouridine(13) synthase activity"/>
    <property type="evidence" value="ECO:0007669"/>
    <property type="project" value="UniProtKB-EC"/>
</dbReference>
<dbReference type="EC" id="5.4.99.27" evidence="4"/>
<comment type="similarity">
    <text evidence="1 4">Belongs to the pseudouridine synthase TruD family.</text>
</comment>
<reference evidence="6 7" key="1">
    <citation type="journal article" date="2011" name="Front. Microbiol.">
        <title>Genomic signatures of strain selection and enhancement in Bacillus atrophaeus var. globigii, a historical biowarfare simulant.</title>
        <authorList>
            <person name="Gibbons H.S."/>
            <person name="Broomall S.M."/>
            <person name="McNew L.A."/>
            <person name="Daligault H."/>
            <person name="Chapman C."/>
            <person name="Bruce D."/>
            <person name="Karavis M."/>
            <person name="Krepps M."/>
            <person name="McGregor P.A."/>
            <person name="Hong C."/>
            <person name="Park K.H."/>
            <person name="Akmal A."/>
            <person name="Feldman A."/>
            <person name="Lin J.S."/>
            <person name="Chang W.E."/>
            <person name="Higgs B.W."/>
            <person name="Demirev P."/>
            <person name="Lindquist J."/>
            <person name="Liem A."/>
            <person name="Fochler E."/>
            <person name="Read T.D."/>
            <person name="Tapia R."/>
            <person name="Johnson S."/>
            <person name="Bishop-Lilly K.A."/>
            <person name="Detter C."/>
            <person name="Han C."/>
            <person name="Sozhamannan S."/>
            <person name="Rosenzweig C.N."/>
            <person name="Skowronski E.W."/>
        </authorList>
    </citation>
    <scope>NUCLEOTIDE SEQUENCE [LARGE SCALE GENOMIC DNA]</scope>
    <source>
        <strain evidence="6 7">MLST1</strain>
    </source>
</reference>
<dbReference type="PROSITE" id="PS01268">
    <property type="entry name" value="UPF0024"/>
    <property type="match status" value="1"/>
</dbReference>
<dbReference type="GO" id="GO:0005829">
    <property type="term" value="C:cytosol"/>
    <property type="evidence" value="ECO:0007669"/>
    <property type="project" value="TreeGrafter"/>
</dbReference>
<name>A0A432W719_9GAMM</name>
<dbReference type="Proteomes" id="UP000288293">
    <property type="component" value="Unassembled WGS sequence"/>
</dbReference>
<dbReference type="OrthoDB" id="1550679at2"/>
<gene>
    <name evidence="4" type="primary">truD</name>
    <name evidence="6" type="ORF">CWE09_03520</name>
</gene>
<feature type="active site" description="Nucleophile" evidence="4">
    <location>
        <position position="84"/>
    </location>
</feature>
<dbReference type="InterPro" id="IPR020103">
    <property type="entry name" value="PsdUridine_synth_cat_dom_sf"/>
</dbReference>
<dbReference type="HAMAP" id="MF_01082">
    <property type="entry name" value="TruD"/>
    <property type="match status" value="1"/>
</dbReference>
<dbReference type="InterPro" id="IPR050170">
    <property type="entry name" value="TruD_pseudoU_synthase"/>
</dbReference>
<comment type="function">
    <text evidence="4">Responsible for synthesis of pseudouridine from uracil-13 in transfer RNAs.</text>
</comment>
<dbReference type="AlphaFoldDB" id="A0A432W719"/>
<sequence>MSDFSLDFAYQAGKPPSATAIFKAQPEDFQVYEELGFELPAEQKAEHHWLYIKKRGANTEFVARQLARFAEVPIKQVSYSGMKDRQAVTEQWFSVQLPATTEIDWNHLQNDEFSILQISRQGRKLRRGTHASNRFIIRLRDISDSAALEQALQRVAEKGVPNYFGVQRFGHGGANLSKAQAMFAGRRIKDRHMRSLLLSSARSYLFNHYLNQRMQLHGLDRLLAGDALLLSGTRSYFIADADNAEDTEQRLNSGDVELSGPLWGRGATPAQSDAADLESQLLDGFADFREGLEKAGLKQERRALLLRPQAFSWQWLEQDCIVYMRLPAGVYATSVLREVAELQEKASENITE</sequence>
<evidence type="ECO:0000256" key="4">
    <source>
        <dbReference type="HAMAP-Rule" id="MF_01082"/>
    </source>
</evidence>
<comment type="caution">
    <text evidence="6">The sequence shown here is derived from an EMBL/GenBank/DDBJ whole genome shotgun (WGS) entry which is preliminary data.</text>
</comment>
<evidence type="ECO:0000256" key="3">
    <source>
        <dbReference type="ARBA" id="ARBA00023235"/>
    </source>
</evidence>
<feature type="domain" description="TRUD" evidence="5">
    <location>
        <begin position="159"/>
        <end position="306"/>
    </location>
</feature>
<dbReference type="EMBL" id="PIPL01000001">
    <property type="protein sequence ID" value="RUO25811.1"/>
    <property type="molecule type" value="Genomic_DNA"/>
</dbReference>
<dbReference type="PANTHER" id="PTHR47811">
    <property type="entry name" value="TRNA PSEUDOURIDINE SYNTHASE D"/>
    <property type="match status" value="1"/>
</dbReference>
<dbReference type="InterPro" id="IPR043165">
    <property type="entry name" value="TruD_insert_sf"/>
</dbReference>
<accession>A0A432W719</accession>
<evidence type="ECO:0000256" key="2">
    <source>
        <dbReference type="ARBA" id="ARBA00022694"/>
    </source>
</evidence>
<dbReference type="Pfam" id="PF01142">
    <property type="entry name" value="TruD"/>
    <property type="match status" value="2"/>
</dbReference>
<proteinExistence type="inferred from homology"/>
<keyword evidence="7" id="KW-1185">Reference proteome</keyword>
<keyword evidence="3 4" id="KW-0413">Isomerase</keyword>
<evidence type="ECO:0000259" key="5">
    <source>
        <dbReference type="PROSITE" id="PS50984"/>
    </source>
</evidence>
<evidence type="ECO:0000313" key="6">
    <source>
        <dbReference type="EMBL" id="RUO25811.1"/>
    </source>
</evidence>
<evidence type="ECO:0000256" key="1">
    <source>
        <dbReference type="ARBA" id="ARBA00007953"/>
    </source>
</evidence>
<dbReference type="Gene3D" id="3.30.2340.10">
    <property type="entry name" value="TruD, insertion domain"/>
    <property type="match status" value="1"/>
</dbReference>
<dbReference type="PROSITE" id="PS50984">
    <property type="entry name" value="TRUD"/>
    <property type="match status" value="1"/>
</dbReference>
<dbReference type="InterPro" id="IPR001656">
    <property type="entry name" value="PsdUridine_synth_TruD"/>
</dbReference>